<evidence type="ECO:0000313" key="2">
    <source>
        <dbReference type="Proteomes" id="UP000323732"/>
    </source>
</evidence>
<organism evidence="1 2">
    <name type="scientific">Bacillus infantis</name>
    <dbReference type="NCBI Taxonomy" id="324767"/>
    <lineage>
        <taxon>Bacteria</taxon>
        <taxon>Bacillati</taxon>
        <taxon>Bacillota</taxon>
        <taxon>Bacilli</taxon>
        <taxon>Bacillales</taxon>
        <taxon>Bacillaceae</taxon>
        <taxon>Bacillus</taxon>
    </lineage>
</organism>
<sequence>MINEYTDRGIPDIVRQRKEAAFNEGFEQSCTDEAGSFCLLWLLRQAKEEFWKSEQGLVLEAPGFFRDCHLKLNWYQ</sequence>
<reference evidence="1 2" key="1">
    <citation type="submission" date="2019-08" db="EMBL/GenBank/DDBJ databases">
        <title>Bacillus genomes from the desert of Cuatro Cienegas, Coahuila.</title>
        <authorList>
            <person name="Olmedo-Alvarez G."/>
        </authorList>
    </citation>
    <scope>NUCLEOTIDE SEQUENCE [LARGE SCALE GENOMIC DNA]</scope>
    <source>
        <strain evidence="1 2">CH37_1T</strain>
    </source>
</reference>
<dbReference type="Proteomes" id="UP000323732">
    <property type="component" value="Unassembled WGS sequence"/>
</dbReference>
<proteinExistence type="predicted"/>
<dbReference type="AlphaFoldDB" id="A0A5D4SNN4"/>
<gene>
    <name evidence="1" type="ORF">FZD47_05965</name>
</gene>
<evidence type="ECO:0000313" key="1">
    <source>
        <dbReference type="EMBL" id="TYS64903.1"/>
    </source>
</evidence>
<name>A0A5D4SNN4_9BACI</name>
<dbReference type="EMBL" id="VTES01000002">
    <property type="protein sequence ID" value="TYS64903.1"/>
    <property type="molecule type" value="Genomic_DNA"/>
</dbReference>
<accession>A0A5D4SNN4</accession>
<protein>
    <submittedName>
        <fullName evidence="1">Uncharacterized protein</fullName>
    </submittedName>
</protein>
<comment type="caution">
    <text evidence="1">The sequence shown here is derived from an EMBL/GenBank/DDBJ whole genome shotgun (WGS) entry which is preliminary data.</text>
</comment>
<dbReference type="RefSeq" id="WP_148949322.1">
    <property type="nucleotide sequence ID" value="NZ_VTES01000002.1"/>
</dbReference>